<feature type="region of interest" description="Disordered" evidence="1">
    <location>
        <begin position="16"/>
        <end position="41"/>
    </location>
</feature>
<name>A0A087UUN9_STEMI</name>
<evidence type="ECO:0000313" key="3">
    <source>
        <dbReference type="Proteomes" id="UP000054359"/>
    </source>
</evidence>
<sequence>MYPKEENTLRKLQNFEEHGSEISPTATACKISPGLRGRSLS</sequence>
<gene>
    <name evidence="2" type="ORF">X975_05700</name>
</gene>
<organism evidence="2 3">
    <name type="scientific">Stegodyphus mimosarum</name>
    <name type="common">African social velvet spider</name>
    <dbReference type="NCBI Taxonomy" id="407821"/>
    <lineage>
        <taxon>Eukaryota</taxon>
        <taxon>Metazoa</taxon>
        <taxon>Ecdysozoa</taxon>
        <taxon>Arthropoda</taxon>
        <taxon>Chelicerata</taxon>
        <taxon>Arachnida</taxon>
        <taxon>Araneae</taxon>
        <taxon>Araneomorphae</taxon>
        <taxon>Entelegynae</taxon>
        <taxon>Eresoidea</taxon>
        <taxon>Eresidae</taxon>
        <taxon>Stegodyphus</taxon>
    </lineage>
</organism>
<dbReference type="EMBL" id="KK121724">
    <property type="protein sequence ID" value="KFM81078.1"/>
    <property type="molecule type" value="Genomic_DNA"/>
</dbReference>
<evidence type="ECO:0000256" key="1">
    <source>
        <dbReference type="SAM" id="MobiDB-lite"/>
    </source>
</evidence>
<dbReference type="Proteomes" id="UP000054359">
    <property type="component" value="Unassembled WGS sequence"/>
</dbReference>
<dbReference type="AlphaFoldDB" id="A0A087UUN9"/>
<keyword evidence="3" id="KW-1185">Reference proteome</keyword>
<evidence type="ECO:0000313" key="2">
    <source>
        <dbReference type="EMBL" id="KFM81078.1"/>
    </source>
</evidence>
<feature type="non-terminal residue" evidence="2">
    <location>
        <position position="41"/>
    </location>
</feature>
<reference evidence="2 3" key="1">
    <citation type="submission" date="2013-11" db="EMBL/GenBank/DDBJ databases">
        <title>Genome sequencing of Stegodyphus mimosarum.</title>
        <authorList>
            <person name="Bechsgaard J."/>
        </authorList>
    </citation>
    <scope>NUCLEOTIDE SEQUENCE [LARGE SCALE GENOMIC DNA]</scope>
</reference>
<accession>A0A087UUN9</accession>
<proteinExistence type="predicted"/>
<protein>
    <submittedName>
        <fullName evidence="2">Uncharacterized protein</fullName>
    </submittedName>
</protein>